<evidence type="ECO:0000256" key="1">
    <source>
        <dbReference type="SAM" id="MobiDB-lite"/>
    </source>
</evidence>
<dbReference type="OrthoDB" id="1641132at2759"/>
<comment type="caution">
    <text evidence="2">The sequence shown here is derived from an EMBL/GenBank/DDBJ whole genome shotgun (WGS) entry which is preliminary data.</text>
</comment>
<evidence type="ECO:0000313" key="3">
    <source>
        <dbReference type="Proteomes" id="UP000447434"/>
    </source>
</evidence>
<sequence>MLERMKIEKEEGRGRDDVMSGERSGNRTRQHHHHNTTVDPKEPSTTTTTTTKQGIEHDAMRSRIMKLNEKLKTLNSYSSILNILNLMSLTWHLVYLAQRIHLTC</sequence>
<gene>
    <name evidence="2" type="ORF">Lalb_Chr19g0140471</name>
</gene>
<accession>A0A6A4NWM4</accession>
<dbReference type="PANTHER" id="PTHR47652:SF3">
    <property type="entry name" value="MITOCHONDRIAL IMPORT INNER MEMBRANE TRANSLOCASE SUBUNIT TIM44"/>
    <property type="match status" value="1"/>
</dbReference>
<dbReference type="EMBL" id="WOCE01000019">
    <property type="protein sequence ID" value="KAE9593511.1"/>
    <property type="molecule type" value="Genomic_DNA"/>
</dbReference>
<name>A0A6A4NWM4_LUPAL</name>
<protein>
    <submittedName>
        <fullName evidence="2">Uncharacterized protein</fullName>
    </submittedName>
</protein>
<dbReference type="AlphaFoldDB" id="A0A6A4NWM4"/>
<feature type="compositionally biased region" description="Basic and acidic residues" evidence="1">
    <location>
        <begin position="1"/>
        <end position="20"/>
    </location>
</feature>
<proteinExistence type="predicted"/>
<keyword evidence="3" id="KW-1185">Reference proteome</keyword>
<organism evidence="2 3">
    <name type="scientific">Lupinus albus</name>
    <name type="common">White lupine</name>
    <name type="synonym">Lupinus termis</name>
    <dbReference type="NCBI Taxonomy" id="3870"/>
    <lineage>
        <taxon>Eukaryota</taxon>
        <taxon>Viridiplantae</taxon>
        <taxon>Streptophyta</taxon>
        <taxon>Embryophyta</taxon>
        <taxon>Tracheophyta</taxon>
        <taxon>Spermatophyta</taxon>
        <taxon>Magnoliopsida</taxon>
        <taxon>eudicotyledons</taxon>
        <taxon>Gunneridae</taxon>
        <taxon>Pentapetalae</taxon>
        <taxon>rosids</taxon>
        <taxon>fabids</taxon>
        <taxon>Fabales</taxon>
        <taxon>Fabaceae</taxon>
        <taxon>Papilionoideae</taxon>
        <taxon>50 kb inversion clade</taxon>
        <taxon>genistoids sensu lato</taxon>
        <taxon>core genistoids</taxon>
        <taxon>Genisteae</taxon>
        <taxon>Lupinus</taxon>
    </lineage>
</organism>
<dbReference type="Proteomes" id="UP000447434">
    <property type="component" value="Chromosome 19"/>
</dbReference>
<dbReference type="PANTHER" id="PTHR47652">
    <property type="entry name" value="MITOCHONDRIAL IMPORT INNER MEMBRANE TRANSLOCASE SUBUNIT TIM44"/>
    <property type="match status" value="1"/>
</dbReference>
<feature type="compositionally biased region" description="Basic residues" evidence="1">
    <location>
        <begin position="26"/>
        <end position="35"/>
    </location>
</feature>
<reference evidence="3" key="1">
    <citation type="journal article" date="2020" name="Nat. Commun.">
        <title>Genome sequence of the cluster root forming white lupin.</title>
        <authorList>
            <person name="Hufnagel B."/>
            <person name="Marques A."/>
            <person name="Soriano A."/>
            <person name="Marques L."/>
            <person name="Divol F."/>
            <person name="Doumas P."/>
            <person name="Sallet E."/>
            <person name="Mancinotti D."/>
            <person name="Carrere S."/>
            <person name="Marande W."/>
            <person name="Arribat S."/>
            <person name="Keller J."/>
            <person name="Huneau C."/>
            <person name="Blein T."/>
            <person name="Aime D."/>
            <person name="Laguerre M."/>
            <person name="Taylor J."/>
            <person name="Schubert V."/>
            <person name="Nelson M."/>
            <person name="Geu-Flores F."/>
            <person name="Crespi M."/>
            <person name="Gallardo-Guerrero K."/>
            <person name="Delaux P.-M."/>
            <person name="Salse J."/>
            <person name="Berges H."/>
            <person name="Guyot R."/>
            <person name="Gouzy J."/>
            <person name="Peret B."/>
        </authorList>
    </citation>
    <scope>NUCLEOTIDE SEQUENCE [LARGE SCALE GENOMIC DNA]</scope>
    <source>
        <strain evidence="3">cv. Amiga</strain>
    </source>
</reference>
<evidence type="ECO:0000313" key="2">
    <source>
        <dbReference type="EMBL" id="KAE9593511.1"/>
    </source>
</evidence>
<feature type="region of interest" description="Disordered" evidence="1">
    <location>
        <begin position="1"/>
        <end position="58"/>
    </location>
</feature>